<reference evidence="4" key="1">
    <citation type="submission" date="2016-06" db="UniProtKB">
        <authorList>
            <consortium name="WormBaseParasite"/>
        </authorList>
    </citation>
    <scope>IDENTIFICATION</scope>
</reference>
<feature type="compositionally biased region" description="Basic and acidic residues" evidence="1">
    <location>
        <begin position="1069"/>
        <end position="1079"/>
    </location>
</feature>
<sequence length="1509" mass="166303">MAPNENKPNEQLTGQSQNNPAETKQLNRNKQSHNYTEGRARMTIESQLDFLEKVIVTTDTIIAWPIRCADPPVVVQQEDSEQKTIKEAKDHALAIQSASSRGAINSGEDECPNVSVQVKVDSTTVQHPTACHAFDIQAHVQIKQKFSPTRIGHTGTNEPGTSEKRNTLVESDNAPGTTSVPARTMSPIHSFKSRVAFSSPTDPTISGSVTIQGHISPDGKLLIAQDGIAVDESTQYSPQSASHQQRADMVSNVGQSAIKLKEPSGSETVVIPTQTVMHLEPTSKYQIEVQESCTYDQTPEGALELRLSRTLEIQPTNEKDGTEQIGDPARQDAAEVLQLPSPEQTKTEPLGLSVEMVDESKLNETLEMKQSDFGPDVEQDMDSPGNAPVSDKVMKEIEATLNQQADTVENAALPVNTLPLASETVNVVDQEPSGLADEYKKLTSKSSGGSDEGLRRDTNEQEGEKDEAKDEAIQQEEGGLERCPEQADDIDNVDNTQLVETNQILSEVQLDKNDADKELINLAEAEEPVQDVVNSFIQTDNVVPQEINTIGIEQSLGQKVSEEQEGPSALPMVDTDGIGGEYIATTDIQEPQEVREPTTGEEPVVTLPEDVQLDVVQTVPREEENPSEQKIEDTQEDQVAPLVANESEPVEEDQAPICVQESQELQSPTTVEEPTSRDEVVQPNEDQPAPVQKIKVSINDTEDEPPQPDEEISTQPEEKLANEVIEGNEDQLPIEKNLAEGDPELTEAQAKPSEPKPEEQTAQDFPSVEKSQTTDGPVPVLESRESTIQKEKECHAVAADITNQVLETAFDRIARSVPENATSPELPTDTKEESTTVGPGEDIPAPVVEENEEQKQDVQPVQSAVESAGHEEVVVDTTTLTERRSSKSKELPTELKNPVVLQSPELAANSEVEQLPVRQYGDKILCDAEVSTVPDDLGLTGLGSDGVESESSQSLQHFRYRHRRVYRGTGVVSERNTPTLSHRGEKGHRGKRVARQPTGEITAAPNETPSPGKMENSDGSGTQTSSEGSEYQRMTMNLLNTLTTTAELLKTQLRRQSNAKARKRGQRNANEKPDEGTDKQMKHIQDLGSMNAQNASCAEPDIWNKFWPTLFRQRSEINKYDLGKTKRKRYLSTCSRRDLIRDPYVSELYTSLVRVVRPHDDNIIGMANKRIVDGIESCSSCFANPTRLCHSHTIMLDDIICPTHEYSLIAQNRFYKPASFLHLDSDQFHMARPTQVLHEAVEEDGSSIVSTELNPCLSPRSQLPIYQSPKVSKKKSVNDQNLAGQKFPKRTGIKTAFRDTTSQPCSQCQALRSIHKSTMSASTSTSLSEELPLELGQNDRPKPCTTQCILGCHQSGLADLHKKSSRITHCSEIESLKRCFQGLCDYNEFGQTMKLVPEQSTGSRSHARSASVYKTPLNQTTILNAGGECEMPLTEVMQSSSPTTEHGLTHNRKLIVMNRLVPRKLKRKQDIAMKIAQTLLKRKSENMEESDKTISTVLGQPSSDKPLSY</sequence>
<feature type="compositionally biased region" description="Polar residues" evidence="1">
    <location>
        <begin position="1493"/>
        <end position="1509"/>
    </location>
</feature>
<feature type="compositionally biased region" description="Acidic residues" evidence="1">
    <location>
        <begin position="700"/>
        <end position="712"/>
    </location>
</feature>
<dbReference type="EMBL" id="UZAN01044129">
    <property type="protein sequence ID" value="VDP80110.1"/>
    <property type="molecule type" value="Genomic_DNA"/>
</dbReference>
<protein>
    <submittedName>
        <fullName evidence="4">BRCT domain-containing protein</fullName>
    </submittedName>
</protein>
<keyword evidence="3" id="KW-1185">Reference proteome</keyword>
<accession>A0A183AJE2</accession>
<feature type="region of interest" description="Disordered" evidence="1">
    <location>
        <begin position="1055"/>
        <end position="1079"/>
    </location>
</feature>
<feature type="region of interest" description="Disordered" evidence="1">
    <location>
        <begin position="437"/>
        <end position="488"/>
    </location>
</feature>
<dbReference type="OrthoDB" id="10299909at2759"/>
<gene>
    <name evidence="2" type="ORF">ECPE_LOCUS7077</name>
</gene>
<organism evidence="4">
    <name type="scientific">Echinostoma caproni</name>
    <dbReference type="NCBI Taxonomy" id="27848"/>
    <lineage>
        <taxon>Eukaryota</taxon>
        <taxon>Metazoa</taxon>
        <taxon>Spiralia</taxon>
        <taxon>Lophotrochozoa</taxon>
        <taxon>Platyhelminthes</taxon>
        <taxon>Trematoda</taxon>
        <taxon>Digenea</taxon>
        <taxon>Plagiorchiida</taxon>
        <taxon>Echinostomata</taxon>
        <taxon>Echinostomatoidea</taxon>
        <taxon>Echinostomatidae</taxon>
        <taxon>Echinostoma</taxon>
    </lineage>
</organism>
<feature type="compositionally biased region" description="Basic and acidic residues" evidence="1">
    <location>
        <begin position="620"/>
        <end position="633"/>
    </location>
</feature>
<proteinExistence type="predicted"/>
<feature type="compositionally biased region" description="Polar residues" evidence="1">
    <location>
        <begin position="660"/>
        <end position="673"/>
    </location>
</feature>
<feature type="compositionally biased region" description="Basic and acidic residues" evidence="1">
    <location>
        <begin position="1483"/>
        <end position="1492"/>
    </location>
</feature>
<feature type="region of interest" description="Disordered" evidence="1">
    <location>
        <begin position="149"/>
        <end position="184"/>
    </location>
</feature>
<feature type="compositionally biased region" description="Polar residues" evidence="1">
    <location>
        <begin position="168"/>
        <end position="181"/>
    </location>
</feature>
<name>A0A183AJE2_9TREM</name>
<evidence type="ECO:0000313" key="2">
    <source>
        <dbReference type="EMBL" id="VDP80110.1"/>
    </source>
</evidence>
<evidence type="ECO:0000313" key="4">
    <source>
        <dbReference type="WBParaSite" id="ECPE_0000709201-mRNA-1"/>
    </source>
</evidence>
<feature type="compositionally biased region" description="Basic residues" evidence="1">
    <location>
        <begin position="985"/>
        <end position="994"/>
    </location>
</feature>
<feature type="compositionally biased region" description="Low complexity" evidence="1">
    <location>
        <begin position="1017"/>
        <end position="1030"/>
    </location>
</feature>
<dbReference type="WBParaSite" id="ECPE_0000709201-mRNA-1">
    <property type="protein sequence ID" value="ECPE_0000709201-mRNA-1"/>
    <property type="gene ID" value="ECPE_0000709201"/>
</dbReference>
<feature type="region of interest" description="Disordered" evidence="1">
    <location>
        <begin position="969"/>
        <end position="1030"/>
    </location>
</feature>
<feature type="region of interest" description="Disordered" evidence="1">
    <location>
        <begin position="815"/>
        <end position="871"/>
    </location>
</feature>
<evidence type="ECO:0000256" key="1">
    <source>
        <dbReference type="SAM" id="MobiDB-lite"/>
    </source>
</evidence>
<dbReference type="Proteomes" id="UP000272942">
    <property type="component" value="Unassembled WGS sequence"/>
</dbReference>
<feature type="region of interest" description="Disordered" evidence="1">
    <location>
        <begin position="587"/>
        <end position="789"/>
    </location>
</feature>
<feature type="region of interest" description="Disordered" evidence="1">
    <location>
        <begin position="1"/>
        <end position="39"/>
    </location>
</feature>
<feature type="compositionally biased region" description="Polar residues" evidence="1">
    <location>
        <begin position="9"/>
        <end position="35"/>
    </location>
</feature>
<evidence type="ECO:0000313" key="3">
    <source>
        <dbReference type="Proteomes" id="UP000272942"/>
    </source>
</evidence>
<feature type="compositionally biased region" description="Polar residues" evidence="1">
    <location>
        <begin position="760"/>
        <end position="775"/>
    </location>
</feature>
<feature type="region of interest" description="Disordered" evidence="1">
    <location>
        <begin position="1483"/>
        <end position="1509"/>
    </location>
</feature>
<reference evidence="2 3" key="2">
    <citation type="submission" date="2018-11" db="EMBL/GenBank/DDBJ databases">
        <authorList>
            <consortium name="Pathogen Informatics"/>
        </authorList>
    </citation>
    <scope>NUCLEOTIDE SEQUENCE [LARGE SCALE GENOMIC DNA]</scope>
    <source>
        <strain evidence="2 3">Egypt</strain>
    </source>
</reference>